<accession>W9SMG2</accession>
<gene>
    <name evidence="1" type="ORF">L484_027482</name>
</gene>
<name>W9SMG2_9ROSA</name>
<sequence length="81" mass="9311">MKPLRNQSWRATGLSSIATISLSRIKPIITDEFLEGRLGIFGPLVYSIKTVKIRHKEEQNPLYYMNALTGFGRRNPTQWCT</sequence>
<dbReference type="Proteomes" id="UP000030645">
    <property type="component" value="Unassembled WGS sequence"/>
</dbReference>
<protein>
    <submittedName>
        <fullName evidence="1">Uncharacterized protein</fullName>
    </submittedName>
</protein>
<evidence type="ECO:0000313" key="1">
    <source>
        <dbReference type="EMBL" id="EXC17294.1"/>
    </source>
</evidence>
<evidence type="ECO:0000313" key="2">
    <source>
        <dbReference type="Proteomes" id="UP000030645"/>
    </source>
</evidence>
<keyword evidence="2" id="KW-1185">Reference proteome</keyword>
<proteinExistence type="predicted"/>
<reference evidence="2" key="1">
    <citation type="submission" date="2013-01" db="EMBL/GenBank/DDBJ databases">
        <title>Draft Genome Sequence of a Mulberry Tree, Morus notabilis C.K. Schneid.</title>
        <authorList>
            <person name="He N."/>
            <person name="Zhao S."/>
        </authorList>
    </citation>
    <scope>NUCLEOTIDE SEQUENCE</scope>
</reference>
<dbReference type="AlphaFoldDB" id="W9SMG2"/>
<organism evidence="1 2">
    <name type="scientific">Morus notabilis</name>
    <dbReference type="NCBI Taxonomy" id="981085"/>
    <lineage>
        <taxon>Eukaryota</taxon>
        <taxon>Viridiplantae</taxon>
        <taxon>Streptophyta</taxon>
        <taxon>Embryophyta</taxon>
        <taxon>Tracheophyta</taxon>
        <taxon>Spermatophyta</taxon>
        <taxon>Magnoliopsida</taxon>
        <taxon>eudicotyledons</taxon>
        <taxon>Gunneridae</taxon>
        <taxon>Pentapetalae</taxon>
        <taxon>rosids</taxon>
        <taxon>fabids</taxon>
        <taxon>Rosales</taxon>
        <taxon>Moraceae</taxon>
        <taxon>Moreae</taxon>
        <taxon>Morus</taxon>
    </lineage>
</organism>
<dbReference type="EMBL" id="KE345811">
    <property type="protein sequence ID" value="EXC17294.1"/>
    <property type="molecule type" value="Genomic_DNA"/>
</dbReference>